<sequence>MDKKFEVYTLKKIDKHLNRIHPNDKKRILGYFVKLYDSPFPKGFDIIKLEGTINSFRARIGKVRIIYTVNYKQKEIIIIKVKYRKNAYRN</sequence>
<comment type="caution">
    <text evidence="1">The sequence shown here is derived from an EMBL/GenBank/DDBJ whole genome shotgun (WGS) entry which is preliminary data.</text>
</comment>
<dbReference type="Proteomes" id="UP000034081">
    <property type="component" value="Unassembled WGS sequence"/>
</dbReference>
<accession>A0A0G0NJ44</accession>
<dbReference type="PANTHER" id="PTHR38813">
    <property type="match status" value="1"/>
</dbReference>
<dbReference type="SUPFAM" id="SSF143011">
    <property type="entry name" value="RelE-like"/>
    <property type="match status" value="1"/>
</dbReference>
<dbReference type="EMBL" id="LBVL01000003">
    <property type="protein sequence ID" value="KKQ85939.1"/>
    <property type="molecule type" value="Genomic_DNA"/>
</dbReference>
<protein>
    <submittedName>
        <fullName evidence="1">Addiction module toxin, RelE/StbE family</fullName>
    </submittedName>
</protein>
<dbReference type="InterPro" id="IPR035093">
    <property type="entry name" value="RelE/ParE_toxin_dom_sf"/>
</dbReference>
<proteinExistence type="predicted"/>
<dbReference type="PANTHER" id="PTHR38813:SF1">
    <property type="entry name" value="TOXIN RELE1-RELATED"/>
    <property type="match status" value="1"/>
</dbReference>
<gene>
    <name evidence="1" type="ORF">UT08_C0003G0102</name>
</gene>
<dbReference type="STRING" id="1618570.UT08_C0003G0102"/>
<dbReference type="AlphaFoldDB" id="A0A0G0NJ44"/>
<dbReference type="Gene3D" id="3.30.2310.20">
    <property type="entry name" value="RelE-like"/>
    <property type="match status" value="1"/>
</dbReference>
<evidence type="ECO:0000313" key="1">
    <source>
        <dbReference type="EMBL" id="KKQ85939.1"/>
    </source>
</evidence>
<name>A0A0G0NJ44_9BACT</name>
<reference evidence="1 2" key="1">
    <citation type="journal article" date="2015" name="Nature">
        <title>rRNA introns, odd ribosomes, and small enigmatic genomes across a large radiation of phyla.</title>
        <authorList>
            <person name="Brown C.T."/>
            <person name="Hug L.A."/>
            <person name="Thomas B.C."/>
            <person name="Sharon I."/>
            <person name="Castelle C.J."/>
            <person name="Singh A."/>
            <person name="Wilkins M.J."/>
            <person name="Williams K.H."/>
            <person name="Banfield J.F."/>
        </authorList>
    </citation>
    <scope>NUCLEOTIDE SEQUENCE [LARGE SCALE GENOMIC DNA]</scope>
</reference>
<dbReference type="InterPro" id="IPR052747">
    <property type="entry name" value="TA_system_RelE_toxin"/>
</dbReference>
<evidence type="ECO:0000313" key="2">
    <source>
        <dbReference type="Proteomes" id="UP000034081"/>
    </source>
</evidence>
<organism evidence="1 2">
    <name type="scientific">Candidatus Woesebacteria bacterium GW2011_GWB1_38_8</name>
    <dbReference type="NCBI Taxonomy" id="1618570"/>
    <lineage>
        <taxon>Bacteria</taxon>
        <taxon>Candidatus Woeseibacteriota</taxon>
    </lineage>
</organism>